<evidence type="ECO:0000259" key="1">
    <source>
        <dbReference type="Pfam" id="PF13946"/>
    </source>
</evidence>
<feature type="domain" description="DUF4214" evidence="1">
    <location>
        <begin position="11"/>
        <end position="63"/>
    </location>
</feature>
<dbReference type="RefSeq" id="WP_219764828.1">
    <property type="nucleotide sequence ID" value="NZ_JAHYBZ010000007.1"/>
</dbReference>
<dbReference type="EMBL" id="JAHYBZ010000007">
    <property type="protein sequence ID" value="MBW6400231.1"/>
    <property type="molecule type" value="Genomic_DNA"/>
</dbReference>
<accession>A0ABS7AD45</accession>
<protein>
    <submittedName>
        <fullName evidence="2">DUF4214 domain-containing protein</fullName>
    </submittedName>
</protein>
<organism evidence="2 3">
    <name type="scientific">Roseomonas alba</name>
    <dbReference type="NCBI Taxonomy" id="2846776"/>
    <lineage>
        <taxon>Bacteria</taxon>
        <taxon>Pseudomonadati</taxon>
        <taxon>Pseudomonadota</taxon>
        <taxon>Alphaproteobacteria</taxon>
        <taxon>Acetobacterales</taxon>
        <taxon>Roseomonadaceae</taxon>
        <taxon>Roseomonas</taxon>
    </lineage>
</organism>
<proteinExistence type="predicted"/>
<dbReference type="Pfam" id="PF13946">
    <property type="entry name" value="DUF4214"/>
    <property type="match status" value="1"/>
</dbReference>
<name>A0ABS7AD45_9PROT</name>
<comment type="caution">
    <text evidence="2">The sequence shown here is derived from an EMBL/GenBank/DDBJ whole genome shotgun (WGS) entry which is preliminary data.</text>
</comment>
<dbReference type="Proteomes" id="UP001196565">
    <property type="component" value="Unassembled WGS sequence"/>
</dbReference>
<evidence type="ECO:0000313" key="3">
    <source>
        <dbReference type="Proteomes" id="UP001196565"/>
    </source>
</evidence>
<reference evidence="2 3" key="1">
    <citation type="submission" date="2021-07" db="EMBL/GenBank/DDBJ databases">
        <authorList>
            <person name="So Y."/>
        </authorList>
    </citation>
    <scope>NUCLEOTIDE SEQUENCE [LARGE SCALE GENOMIC DNA]</scope>
    <source>
        <strain evidence="2 3">HJA6</strain>
    </source>
</reference>
<sequence>MREVNGTDLLNGSDHEFVVNLYTVLLNRWPDEDGYRHHLQRVENRPEARRQLVDEVAGSPEGRNLGVAVMWPEDVTPAEAAPTPPPPMAMPGAAAPGDLAVTLAQLREGLATMEAAALVEAQRLLAETLSIVAAHQARQLEARIARLEGRLD</sequence>
<dbReference type="InterPro" id="IPR025282">
    <property type="entry name" value="DUF4214"/>
</dbReference>
<gene>
    <name evidence="2" type="ORF">KPL78_20390</name>
</gene>
<evidence type="ECO:0000313" key="2">
    <source>
        <dbReference type="EMBL" id="MBW6400231.1"/>
    </source>
</evidence>
<keyword evidence="3" id="KW-1185">Reference proteome</keyword>